<dbReference type="SMART" id="SM00886">
    <property type="entry name" value="Dabb"/>
    <property type="match status" value="1"/>
</dbReference>
<evidence type="ECO:0000313" key="2">
    <source>
        <dbReference type="EMBL" id="HCO24211.1"/>
    </source>
</evidence>
<evidence type="ECO:0000313" key="3">
    <source>
        <dbReference type="Proteomes" id="UP000263642"/>
    </source>
</evidence>
<dbReference type="EMBL" id="DQAY01000083">
    <property type="protein sequence ID" value="HCO24211.1"/>
    <property type="molecule type" value="Genomic_DNA"/>
</dbReference>
<dbReference type="PROSITE" id="PS51502">
    <property type="entry name" value="S_R_A_B_BARREL"/>
    <property type="match status" value="1"/>
</dbReference>
<accession>A0A3D3R5S8</accession>
<gene>
    <name evidence="2" type="ORF">DIT97_14640</name>
</gene>
<evidence type="ECO:0000259" key="1">
    <source>
        <dbReference type="PROSITE" id="PS51502"/>
    </source>
</evidence>
<dbReference type="Proteomes" id="UP000263642">
    <property type="component" value="Unassembled WGS sequence"/>
</dbReference>
<protein>
    <submittedName>
        <fullName evidence="2">Stress responsive protein</fullName>
    </submittedName>
</protein>
<organism evidence="2 3">
    <name type="scientific">Gimesia maris</name>
    <dbReference type="NCBI Taxonomy" id="122"/>
    <lineage>
        <taxon>Bacteria</taxon>
        <taxon>Pseudomonadati</taxon>
        <taxon>Planctomycetota</taxon>
        <taxon>Planctomycetia</taxon>
        <taxon>Planctomycetales</taxon>
        <taxon>Planctomycetaceae</taxon>
        <taxon>Gimesia</taxon>
    </lineage>
</organism>
<dbReference type="InterPro" id="IPR013097">
    <property type="entry name" value="Dabb"/>
</dbReference>
<dbReference type="Gene3D" id="3.30.70.100">
    <property type="match status" value="1"/>
</dbReference>
<proteinExistence type="predicted"/>
<reference evidence="2 3" key="1">
    <citation type="journal article" date="2018" name="Nat. Biotechnol.">
        <title>A standardized bacterial taxonomy based on genome phylogeny substantially revises the tree of life.</title>
        <authorList>
            <person name="Parks D.H."/>
            <person name="Chuvochina M."/>
            <person name="Waite D.W."/>
            <person name="Rinke C."/>
            <person name="Skarshewski A."/>
            <person name="Chaumeil P.A."/>
            <person name="Hugenholtz P."/>
        </authorList>
    </citation>
    <scope>NUCLEOTIDE SEQUENCE [LARGE SCALE GENOMIC DNA]</scope>
    <source>
        <strain evidence="2">UBA9375</strain>
    </source>
</reference>
<dbReference type="Pfam" id="PF07876">
    <property type="entry name" value="Dabb"/>
    <property type="match status" value="1"/>
</dbReference>
<dbReference type="SUPFAM" id="SSF54909">
    <property type="entry name" value="Dimeric alpha+beta barrel"/>
    <property type="match status" value="1"/>
</dbReference>
<dbReference type="InterPro" id="IPR011008">
    <property type="entry name" value="Dimeric_a/b-barrel"/>
</dbReference>
<name>A0A3D3R5S8_9PLAN</name>
<dbReference type="AlphaFoldDB" id="A0A3D3R5S8"/>
<comment type="caution">
    <text evidence="2">The sequence shown here is derived from an EMBL/GenBank/DDBJ whole genome shotgun (WGS) entry which is preliminary data.</text>
</comment>
<feature type="domain" description="Stress-response A/B barrel" evidence="1">
    <location>
        <begin position="6"/>
        <end position="102"/>
    </location>
</feature>
<sequence>MAEASLAHTVYFTLKDGSPEASEAMVKACHLYLKDHPGVLYFSAGVRGTEFQRPVNNQEYHVALNVVFDNKDSHDKYQEAADHLTFISENKDKWANVQVFDSYVTS</sequence>